<evidence type="ECO:0000256" key="2">
    <source>
        <dbReference type="ARBA" id="ARBA00023008"/>
    </source>
</evidence>
<evidence type="ECO:0000256" key="5">
    <source>
        <dbReference type="SAM" id="Phobius"/>
    </source>
</evidence>
<keyword evidence="5" id="KW-1133">Transmembrane helix</keyword>
<feature type="binding site" evidence="3">
    <location>
        <position position="90"/>
    </location>
    <ligand>
        <name>Cu cation</name>
        <dbReference type="ChEBI" id="CHEBI:23378"/>
    </ligand>
</feature>
<dbReference type="OrthoDB" id="9811998at2"/>
<feature type="binding site" evidence="3">
    <location>
        <position position="94"/>
    </location>
    <ligand>
        <name>Cu cation</name>
        <dbReference type="ChEBI" id="CHEBI:23378"/>
    </ligand>
</feature>
<evidence type="ECO:0000313" key="7">
    <source>
        <dbReference type="EMBL" id="OYQ38177.1"/>
    </source>
</evidence>
<reference evidence="7 8" key="1">
    <citation type="submission" date="2017-07" db="EMBL/GenBank/DDBJ databases">
        <title>Flavobacterium cyanobacteriorum sp. nov., isolated from cyanobacterial aggregates in a eutrophic lake.</title>
        <authorList>
            <person name="Cai H."/>
        </authorList>
    </citation>
    <scope>NUCLEOTIDE SEQUENCE [LARGE SCALE GENOMIC DNA]</scope>
    <source>
        <strain evidence="7 8">TH021</strain>
    </source>
</reference>
<keyword evidence="5" id="KW-0812">Transmembrane</keyword>
<keyword evidence="2 3" id="KW-0186">Copper</keyword>
<dbReference type="GO" id="GO:0046872">
    <property type="term" value="F:metal ion binding"/>
    <property type="evidence" value="ECO:0007669"/>
    <property type="project" value="UniProtKB-KW"/>
</dbReference>
<dbReference type="InterPro" id="IPR003782">
    <property type="entry name" value="SCO1/SenC"/>
</dbReference>
<dbReference type="RefSeq" id="WP_094413708.1">
    <property type="nucleotide sequence ID" value="NZ_NOXV01000230.1"/>
</dbReference>
<dbReference type="SUPFAM" id="SSF52833">
    <property type="entry name" value="Thioredoxin-like"/>
    <property type="match status" value="1"/>
</dbReference>
<dbReference type="Gene3D" id="3.40.30.10">
    <property type="entry name" value="Glutaredoxin"/>
    <property type="match status" value="1"/>
</dbReference>
<evidence type="ECO:0000256" key="3">
    <source>
        <dbReference type="PIRSR" id="PIRSR603782-1"/>
    </source>
</evidence>
<protein>
    <submittedName>
        <fullName evidence="7">SCO family protein</fullName>
    </submittedName>
</protein>
<evidence type="ECO:0000313" key="8">
    <source>
        <dbReference type="Proteomes" id="UP000216605"/>
    </source>
</evidence>
<proteinExistence type="inferred from homology"/>
<evidence type="ECO:0000256" key="1">
    <source>
        <dbReference type="ARBA" id="ARBA00010996"/>
    </source>
</evidence>
<dbReference type="PANTHER" id="PTHR12151:SF25">
    <property type="entry name" value="LINALOOL DEHYDRATASE_ISOMERASE DOMAIN-CONTAINING PROTEIN"/>
    <property type="match status" value="1"/>
</dbReference>
<dbReference type="AlphaFoldDB" id="A0A255Z9E8"/>
<dbReference type="PANTHER" id="PTHR12151">
    <property type="entry name" value="ELECTRON TRANSPORT PROTIN SCO1/SENC FAMILY MEMBER"/>
    <property type="match status" value="1"/>
</dbReference>
<keyword evidence="4" id="KW-1015">Disulfide bond</keyword>
<evidence type="ECO:0000259" key="6">
    <source>
        <dbReference type="PROSITE" id="PS51352"/>
    </source>
</evidence>
<evidence type="ECO:0000256" key="4">
    <source>
        <dbReference type="PIRSR" id="PIRSR603782-2"/>
    </source>
</evidence>
<keyword evidence="8" id="KW-1185">Reference proteome</keyword>
<dbReference type="Pfam" id="PF02630">
    <property type="entry name" value="SCO1-SenC"/>
    <property type="match status" value="1"/>
</dbReference>
<feature type="domain" description="Thioredoxin" evidence="6">
    <location>
        <begin position="52"/>
        <end position="226"/>
    </location>
</feature>
<dbReference type="Proteomes" id="UP000216605">
    <property type="component" value="Unassembled WGS sequence"/>
</dbReference>
<dbReference type="InterPro" id="IPR036249">
    <property type="entry name" value="Thioredoxin-like_sf"/>
</dbReference>
<feature type="disulfide bond" description="Redox-active" evidence="4">
    <location>
        <begin position="90"/>
        <end position="94"/>
    </location>
</feature>
<dbReference type="InterPro" id="IPR013766">
    <property type="entry name" value="Thioredoxin_domain"/>
</dbReference>
<organism evidence="7 8">
    <name type="scientific">Flavobacterium cyanobacteriorum</name>
    <dbReference type="NCBI Taxonomy" id="2022802"/>
    <lineage>
        <taxon>Bacteria</taxon>
        <taxon>Pseudomonadati</taxon>
        <taxon>Bacteroidota</taxon>
        <taxon>Flavobacteriia</taxon>
        <taxon>Flavobacteriales</taxon>
        <taxon>Flavobacteriaceae</taxon>
        <taxon>Flavobacterium</taxon>
    </lineage>
</organism>
<keyword evidence="5" id="KW-0472">Membrane</keyword>
<comment type="similarity">
    <text evidence="1">Belongs to the SCO1/2 family.</text>
</comment>
<keyword evidence="3" id="KW-0479">Metal-binding</keyword>
<dbReference type="PROSITE" id="PS51352">
    <property type="entry name" value="THIOREDOXIN_2"/>
    <property type="match status" value="1"/>
</dbReference>
<dbReference type="EMBL" id="NOXV01000230">
    <property type="protein sequence ID" value="OYQ38177.1"/>
    <property type="molecule type" value="Genomic_DNA"/>
</dbReference>
<feature type="binding site" evidence="3">
    <location>
        <position position="179"/>
    </location>
    <ligand>
        <name>Cu cation</name>
        <dbReference type="ChEBI" id="CHEBI:23378"/>
    </ligand>
</feature>
<accession>A0A255Z9E8</accession>
<gene>
    <name evidence="7" type="ORF">CHU92_06295</name>
</gene>
<name>A0A255Z9E8_9FLAO</name>
<comment type="caution">
    <text evidence="7">The sequence shown here is derived from an EMBL/GenBank/DDBJ whole genome shotgun (WGS) entry which is preliminary data.</text>
</comment>
<feature type="transmembrane region" description="Helical" evidence="5">
    <location>
        <begin position="6"/>
        <end position="25"/>
    </location>
</feature>
<dbReference type="CDD" id="cd02968">
    <property type="entry name" value="SCO"/>
    <property type="match status" value="1"/>
</dbReference>
<sequence length="242" mass="27135">MKNKSYIGISFIILIFGILFIPKIIDRLKNNNVIQNDRLNVNKQTTGRDSGLEVIGKAPQFSLISQDGKTITQGFYKGKVYVVEFFFSTCPSICPVMNQNMLDIEKAFIGNKNFGIASITINPEYDTPAVLKDHAKQLGVTSPNWNFLTGEKQYIYDLANKGFKIFAGENKKVAGGFEHSGLFALIDKNGQVRCRKDKNGNPIFYYTGLNYNDPEGIEEDLAGKYRPGVVAIKEDIKKLLEE</sequence>